<comment type="caution">
    <text evidence="3">The sequence shown here is derived from an EMBL/GenBank/DDBJ whole genome shotgun (WGS) entry which is preliminary data.</text>
</comment>
<feature type="domain" description="Ricin B lectin" evidence="2">
    <location>
        <begin position="45"/>
        <end position="156"/>
    </location>
</feature>
<dbReference type="Pfam" id="PF00652">
    <property type="entry name" value="Ricin_B_lectin"/>
    <property type="match status" value="1"/>
</dbReference>
<evidence type="ECO:0000313" key="3">
    <source>
        <dbReference type="EMBL" id="MBA6413341.1"/>
    </source>
</evidence>
<gene>
    <name evidence="3" type="ORF">H2508_09490</name>
</gene>
<dbReference type="PROSITE" id="PS50231">
    <property type="entry name" value="RICIN_B_LECTIN"/>
    <property type="match status" value="1"/>
</dbReference>
<keyword evidence="1" id="KW-0732">Signal</keyword>
<feature type="signal peptide" evidence="1">
    <location>
        <begin position="1"/>
        <end position="21"/>
    </location>
</feature>
<evidence type="ECO:0000313" key="4">
    <source>
        <dbReference type="Proteomes" id="UP000539350"/>
    </source>
</evidence>
<evidence type="ECO:0000256" key="1">
    <source>
        <dbReference type="SAM" id="SignalP"/>
    </source>
</evidence>
<name>A0A7W2TWN9_9GAMM</name>
<dbReference type="AlphaFoldDB" id="A0A7W2TWN9"/>
<dbReference type="SUPFAM" id="SSF50370">
    <property type="entry name" value="Ricin B-like lectins"/>
    <property type="match status" value="1"/>
</dbReference>
<feature type="chain" id="PRO_5030712734" evidence="1">
    <location>
        <begin position="22"/>
        <end position="156"/>
    </location>
</feature>
<evidence type="ECO:0000259" key="2">
    <source>
        <dbReference type="SMART" id="SM00458"/>
    </source>
</evidence>
<dbReference type="SMART" id="SM00458">
    <property type="entry name" value="RICIN"/>
    <property type="match status" value="1"/>
</dbReference>
<proteinExistence type="predicted"/>
<protein>
    <submittedName>
        <fullName evidence="3">Ricin-type beta-trefoil lectin domain protein</fullName>
    </submittedName>
</protein>
<accession>A0A7W2TWN9</accession>
<dbReference type="EMBL" id="JACFXU010000014">
    <property type="protein sequence ID" value="MBA6413341.1"/>
    <property type="molecule type" value="Genomic_DNA"/>
</dbReference>
<dbReference type="InterPro" id="IPR035992">
    <property type="entry name" value="Ricin_B-like_lectins"/>
</dbReference>
<dbReference type="Gene3D" id="2.80.10.50">
    <property type="match status" value="1"/>
</dbReference>
<keyword evidence="3" id="KW-0430">Lectin</keyword>
<keyword evidence="4" id="KW-1185">Reference proteome</keyword>
<sequence length="156" mass="16928">MKPAYMLIALLVATAAPAVNAVSFNKEALKAMQQEGHKIVEQAESKRLYRAGAGLCLDSTGPRAVLKACNDKEAKQNWTSNEQQQLVASDGRCLGIANGAAVLQKCSAAKNQQWQHDDKKRLVNNLQQCLQFQGNLVAGANVIPAQCNDAPRQVWN</sequence>
<organism evidence="3 4">
    <name type="scientific">Sediminihaliea albiluteola</name>
    <dbReference type="NCBI Taxonomy" id="2758564"/>
    <lineage>
        <taxon>Bacteria</taxon>
        <taxon>Pseudomonadati</taxon>
        <taxon>Pseudomonadota</taxon>
        <taxon>Gammaproteobacteria</taxon>
        <taxon>Cellvibrionales</taxon>
        <taxon>Halieaceae</taxon>
        <taxon>Sediminihaliea</taxon>
    </lineage>
</organism>
<dbReference type="GO" id="GO:0030246">
    <property type="term" value="F:carbohydrate binding"/>
    <property type="evidence" value="ECO:0007669"/>
    <property type="project" value="UniProtKB-KW"/>
</dbReference>
<dbReference type="InterPro" id="IPR000772">
    <property type="entry name" value="Ricin_B_lectin"/>
</dbReference>
<dbReference type="Proteomes" id="UP000539350">
    <property type="component" value="Unassembled WGS sequence"/>
</dbReference>
<reference evidence="3 4" key="1">
    <citation type="submission" date="2020-07" db="EMBL/GenBank/DDBJ databases">
        <title>Halieaceae bacterium, F7430, whole genome shotgun sequencing project.</title>
        <authorList>
            <person name="Jiang S."/>
            <person name="Liu Z.W."/>
            <person name="Du Z.J."/>
        </authorList>
    </citation>
    <scope>NUCLEOTIDE SEQUENCE [LARGE SCALE GENOMIC DNA]</scope>
    <source>
        <strain evidence="3 4">F7430</strain>
    </source>
</reference>
<dbReference type="RefSeq" id="WP_182172378.1">
    <property type="nucleotide sequence ID" value="NZ_JACFXU010000014.1"/>
</dbReference>